<proteinExistence type="predicted"/>
<dbReference type="STRING" id="1229780.BN381_50048"/>
<evidence type="ECO:0000313" key="3">
    <source>
        <dbReference type="Proteomes" id="UP000018291"/>
    </source>
</evidence>
<keyword evidence="1" id="KW-0472">Membrane</keyword>
<feature type="transmembrane region" description="Helical" evidence="1">
    <location>
        <begin position="12"/>
        <end position="30"/>
    </location>
</feature>
<organism evidence="2 3">
    <name type="scientific">Candidatus Neomicrothrix parvicella RN1</name>
    <dbReference type="NCBI Taxonomy" id="1229780"/>
    <lineage>
        <taxon>Bacteria</taxon>
        <taxon>Bacillati</taxon>
        <taxon>Actinomycetota</taxon>
        <taxon>Acidimicrobiia</taxon>
        <taxon>Acidimicrobiales</taxon>
        <taxon>Microthrixaceae</taxon>
        <taxon>Candidatus Neomicrothrix</taxon>
    </lineage>
</organism>
<dbReference type="HOGENOM" id="CLU_072575_0_0_11"/>
<dbReference type="Proteomes" id="UP000018291">
    <property type="component" value="Unassembled WGS sequence"/>
</dbReference>
<name>R4Z612_9ACTN</name>
<sequence>MVRMAISARANISTVLILGIVIISLVHHLGQLGATADMLRGGSAGGVAKPDAVLLLRANDVDGRFATECRDRTPYPNELKQLDTRREILSKYGEPLLIVPFVSKSLGERLRTAGWSWADSEGNLDLRSPGLVLRQRVSVTRTKLKRATQLPGGAGSSAAIRRLIRSPRNTPLATVTNLAAQVGVSQPRMSQILTSLSDLDLTVKKGREWFLTDREALLDQFVDGLDQPAAPTRYLYSLDPVSAVAERSALLTDTVVVSADVGPDLIAPWRQPSVVVLYSHDWIDPDRIGAVEAEGRDSSNVFVRQPSDNAVMASGATARLRNGGPAIPLADPTQMLADLIELGGSDRQEAAEVLRTWILERP</sequence>
<reference evidence="2 3" key="1">
    <citation type="journal article" date="2013" name="ISME J.">
        <title>Metabolic model for the filamentous 'Candidatus Microthrix parvicella' based on genomic and metagenomic analyses.</title>
        <authorList>
            <person name="Jon McIlroy S."/>
            <person name="Kristiansen R."/>
            <person name="Albertsen M."/>
            <person name="Michael Karst S."/>
            <person name="Rossetti S."/>
            <person name="Lund Nielsen J."/>
            <person name="Tandoi V."/>
            <person name="James Seviour R."/>
            <person name="Nielsen P.H."/>
        </authorList>
    </citation>
    <scope>NUCLEOTIDE SEQUENCE [LARGE SCALE GENOMIC DNA]</scope>
    <source>
        <strain evidence="2 3">RN1</strain>
    </source>
</reference>
<keyword evidence="1" id="KW-0812">Transmembrane</keyword>
<accession>R4Z612</accession>
<evidence type="ECO:0000313" key="2">
    <source>
        <dbReference type="EMBL" id="CCM64906.1"/>
    </source>
</evidence>
<dbReference type="eggNOG" id="COG1846">
    <property type="taxonomic scope" value="Bacteria"/>
</dbReference>
<comment type="caution">
    <text evidence="2">The sequence shown here is derived from an EMBL/GenBank/DDBJ whole genome shotgun (WGS) entry which is preliminary data.</text>
</comment>
<protein>
    <submittedName>
        <fullName evidence="2">Uncharacterized protein</fullName>
    </submittedName>
</protein>
<gene>
    <name evidence="2" type="ORF">BN381_50048</name>
</gene>
<keyword evidence="3" id="KW-1185">Reference proteome</keyword>
<dbReference type="EMBL" id="CANL01000045">
    <property type="protein sequence ID" value="CCM64906.1"/>
    <property type="molecule type" value="Genomic_DNA"/>
</dbReference>
<keyword evidence="1" id="KW-1133">Transmembrane helix</keyword>
<dbReference type="AlphaFoldDB" id="R4Z612"/>
<evidence type="ECO:0000256" key="1">
    <source>
        <dbReference type="SAM" id="Phobius"/>
    </source>
</evidence>